<proteinExistence type="predicted"/>
<dbReference type="Gramene" id="ERM97318">
    <property type="protein sequence ID" value="ERM97318"/>
    <property type="gene ID" value="AMTR_s00073p00062430"/>
</dbReference>
<protein>
    <submittedName>
        <fullName evidence="1">Uncharacterized protein</fullName>
    </submittedName>
</protein>
<dbReference type="AlphaFoldDB" id="W1NNM8"/>
<gene>
    <name evidence="1" type="ORF">AMTR_s00073p00062430</name>
</gene>
<organism evidence="1 2">
    <name type="scientific">Amborella trichopoda</name>
    <dbReference type="NCBI Taxonomy" id="13333"/>
    <lineage>
        <taxon>Eukaryota</taxon>
        <taxon>Viridiplantae</taxon>
        <taxon>Streptophyta</taxon>
        <taxon>Embryophyta</taxon>
        <taxon>Tracheophyta</taxon>
        <taxon>Spermatophyta</taxon>
        <taxon>Magnoliopsida</taxon>
        <taxon>Amborellales</taxon>
        <taxon>Amborellaceae</taxon>
        <taxon>Amborella</taxon>
    </lineage>
</organism>
<accession>W1NNM8</accession>
<evidence type="ECO:0000313" key="2">
    <source>
        <dbReference type="Proteomes" id="UP000017836"/>
    </source>
</evidence>
<dbReference type="EMBL" id="KI396509">
    <property type="protein sequence ID" value="ERM97318.1"/>
    <property type="molecule type" value="Genomic_DNA"/>
</dbReference>
<dbReference type="HOGENOM" id="CLU_2834553_0_0_1"/>
<reference evidence="2" key="1">
    <citation type="journal article" date="2013" name="Science">
        <title>The Amborella genome and the evolution of flowering plants.</title>
        <authorList>
            <consortium name="Amborella Genome Project"/>
        </authorList>
    </citation>
    <scope>NUCLEOTIDE SEQUENCE [LARGE SCALE GENOMIC DNA]</scope>
</reference>
<keyword evidence="2" id="KW-1185">Reference proteome</keyword>
<name>W1NNM8_AMBTC</name>
<sequence>MSLTPDVQMNDSQIMLCQYVYVAPKDEEVTRAQTQHVPATSIMNTYHISLWYFFLKCSITETFGGT</sequence>
<evidence type="ECO:0000313" key="1">
    <source>
        <dbReference type="EMBL" id="ERM97318.1"/>
    </source>
</evidence>
<dbReference type="Proteomes" id="UP000017836">
    <property type="component" value="Unassembled WGS sequence"/>
</dbReference>